<organism evidence="1 2">
    <name type="scientific">Stereocaulon virgatum</name>
    <dbReference type="NCBI Taxonomy" id="373712"/>
    <lineage>
        <taxon>Eukaryota</taxon>
        <taxon>Fungi</taxon>
        <taxon>Dikarya</taxon>
        <taxon>Ascomycota</taxon>
        <taxon>Pezizomycotina</taxon>
        <taxon>Lecanoromycetes</taxon>
        <taxon>OSLEUM clade</taxon>
        <taxon>Lecanoromycetidae</taxon>
        <taxon>Lecanorales</taxon>
        <taxon>Lecanorineae</taxon>
        <taxon>Stereocaulaceae</taxon>
        <taxon>Stereocaulon</taxon>
    </lineage>
</organism>
<reference evidence="1 2" key="1">
    <citation type="submission" date="2024-09" db="EMBL/GenBank/DDBJ databases">
        <title>Rethinking Asexuality: The Enigmatic Case of Functional Sexual Genes in Lepraria (Stereocaulaceae).</title>
        <authorList>
            <person name="Doellman M."/>
            <person name="Sun Y."/>
            <person name="Barcenas-Pena A."/>
            <person name="Lumbsch H.T."/>
            <person name="Grewe F."/>
        </authorList>
    </citation>
    <scope>NUCLEOTIDE SEQUENCE [LARGE SCALE GENOMIC DNA]</scope>
    <source>
        <strain evidence="1 2">Mercado 3170</strain>
    </source>
</reference>
<comment type="caution">
    <text evidence="1">The sequence shown here is derived from an EMBL/GenBank/DDBJ whole genome shotgun (WGS) entry which is preliminary data.</text>
</comment>
<name>A0ABR3ZUA9_9LECA</name>
<evidence type="ECO:0000313" key="1">
    <source>
        <dbReference type="EMBL" id="KAL2036670.1"/>
    </source>
</evidence>
<dbReference type="Proteomes" id="UP001590950">
    <property type="component" value="Unassembled WGS sequence"/>
</dbReference>
<gene>
    <name evidence="1" type="ORF">N7G274_010620</name>
</gene>
<accession>A0ABR3ZUA9</accession>
<keyword evidence="2" id="KW-1185">Reference proteome</keyword>
<dbReference type="EMBL" id="JBEFKJ010000057">
    <property type="protein sequence ID" value="KAL2036670.1"/>
    <property type="molecule type" value="Genomic_DNA"/>
</dbReference>
<protein>
    <submittedName>
        <fullName evidence="1">Uncharacterized protein</fullName>
    </submittedName>
</protein>
<evidence type="ECO:0000313" key="2">
    <source>
        <dbReference type="Proteomes" id="UP001590950"/>
    </source>
</evidence>
<proteinExistence type="predicted"/>
<sequence>MAIITDEALACTRLSEAVGREWNIIRRTDEATMGIRGEKLSEKLKNLVRYLGVPAGTRNDYTLSANPTVISSFQSSHANPFPIRNSIPPILTDQPHPLETFHCLAGD</sequence>